<dbReference type="AlphaFoldDB" id="K9U9T2"/>
<proteinExistence type="predicted"/>
<dbReference type="PROSITE" id="PS50110">
    <property type="entry name" value="RESPONSE_REGULATORY"/>
    <property type="match status" value="1"/>
</dbReference>
<gene>
    <name evidence="4" type="ORF">Cha6605_0559</name>
</gene>
<dbReference type="PANTHER" id="PTHR44591:SF3">
    <property type="entry name" value="RESPONSE REGULATORY DOMAIN-CONTAINING PROTEIN"/>
    <property type="match status" value="1"/>
</dbReference>
<dbReference type="Gene3D" id="3.40.50.2300">
    <property type="match status" value="1"/>
</dbReference>
<protein>
    <submittedName>
        <fullName evidence="4">Response regulator with CheY-like receiver domain and winged-helix DNA-binding domain</fullName>
    </submittedName>
</protein>
<dbReference type="GO" id="GO:0003677">
    <property type="term" value="F:DNA binding"/>
    <property type="evidence" value="ECO:0007669"/>
    <property type="project" value="UniProtKB-KW"/>
</dbReference>
<reference evidence="4 5" key="1">
    <citation type="submission" date="2012-05" db="EMBL/GenBank/DDBJ databases">
        <title>Finished chromosome of genome of Chamaesiphon sp. PCC 6605.</title>
        <authorList>
            <consortium name="US DOE Joint Genome Institute"/>
            <person name="Gugger M."/>
            <person name="Coursin T."/>
            <person name="Rippka R."/>
            <person name="Tandeau De Marsac N."/>
            <person name="Huntemann M."/>
            <person name="Wei C.-L."/>
            <person name="Han J."/>
            <person name="Detter J.C."/>
            <person name="Han C."/>
            <person name="Tapia R."/>
            <person name="Chen A."/>
            <person name="Kyrpides N."/>
            <person name="Mavromatis K."/>
            <person name="Markowitz V."/>
            <person name="Szeto E."/>
            <person name="Ivanova N."/>
            <person name="Pagani I."/>
            <person name="Pati A."/>
            <person name="Goodwin L."/>
            <person name="Nordberg H.P."/>
            <person name="Cantor M.N."/>
            <person name="Hua S.X."/>
            <person name="Woyke T."/>
            <person name="Kerfeld C.A."/>
        </authorList>
    </citation>
    <scope>NUCLEOTIDE SEQUENCE [LARGE SCALE GENOMIC DNA]</scope>
    <source>
        <strain evidence="5">ATCC 27169 / PCC 6605</strain>
    </source>
</reference>
<keyword evidence="1 2" id="KW-0597">Phosphoprotein</keyword>
<dbReference type="eggNOG" id="COG0745">
    <property type="taxonomic scope" value="Bacteria"/>
</dbReference>
<dbReference type="SUPFAM" id="SSF52172">
    <property type="entry name" value="CheY-like"/>
    <property type="match status" value="1"/>
</dbReference>
<dbReference type="Pfam" id="PF00072">
    <property type="entry name" value="Response_reg"/>
    <property type="match status" value="1"/>
</dbReference>
<dbReference type="Proteomes" id="UP000010366">
    <property type="component" value="Chromosome"/>
</dbReference>
<name>K9U9T2_CHAP6</name>
<evidence type="ECO:0000256" key="2">
    <source>
        <dbReference type="PROSITE-ProRule" id="PRU00169"/>
    </source>
</evidence>
<evidence type="ECO:0000259" key="3">
    <source>
        <dbReference type="PROSITE" id="PS50110"/>
    </source>
</evidence>
<sequence>MKKILIVEDSPSERDLITLYLKNNNYQVISTDNAEDGMELAANQQPDAIVTDITMEGINGFEFCRLLKAYPDTSQIPIIACTARDRDLDRFWGQKQGMDIYITKPYSEQELVTAIESIIK</sequence>
<dbReference type="InterPro" id="IPR050595">
    <property type="entry name" value="Bact_response_regulator"/>
</dbReference>
<dbReference type="EMBL" id="CP003600">
    <property type="protein sequence ID" value="AFY91842.1"/>
    <property type="molecule type" value="Genomic_DNA"/>
</dbReference>
<dbReference type="OrthoDB" id="582422at2"/>
<organism evidence="4 5">
    <name type="scientific">Chamaesiphon minutus (strain ATCC 27169 / PCC 6605)</name>
    <dbReference type="NCBI Taxonomy" id="1173020"/>
    <lineage>
        <taxon>Bacteria</taxon>
        <taxon>Bacillati</taxon>
        <taxon>Cyanobacteriota</taxon>
        <taxon>Cyanophyceae</taxon>
        <taxon>Gomontiellales</taxon>
        <taxon>Chamaesiphonaceae</taxon>
        <taxon>Chamaesiphon</taxon>
    </lineage>
</organism>
<dbReference type="GO" id="GO:0000160">
    <property type="term" value="P:phosphorelay signal transduction system"/>
    <property type="evidence" value="ECO:0007669"/>
    <property type="project" value="InterPro"/>
</dbReference>
<dbReference type="STRING" id="1173020.Cha6605_0559"/>
<dbReference type="RefSeq" id="WP_015158036.1">
    <property type="nucleotide sequence ID" value="NC_019697.1"/>
</dbReference>
<feature type="domain" description="Response regulatory" evidence="3">
    <location>
        <begin position="3"/>
        <end position="119"/>
    </location>
</feature>
<evidence type="ECO:0000256" key="1">
    <source>
        <dbReference type="ARBA" id="ARBA00022553"/>
    </source>
</evidence>
<keyword evidence="4" id="KW-0238">DNA-binding</keyword>
<keyword evidence="5" id="KW-1185">Reference proteome</keyword>
<accession>K9U9T2</accession>
<evidence type="ECO:0000313" key="5">
    <source>
        <dbReference type="Proteomes" id="UP000010366"/>
    </source>
</evidence>
<dbReference type="InterPro" id="IPR011006">
    <property type="entry name" value="CheY-like_superfamily"/>
</dbReference>
<evidence type="ECO:0000313" key="4">
    <source>
        <dbReference type="EMBL" id="AFY91842.1"/>
    </source>
</evidence>
<dbReference type="InterPro" id="IPR001789">
    <property type="entry name" value="Sig_transdc_resp-reg_receiver"/>
</dbReference>
<dbReference type="KEGG" id="cmp:Cha6605_0559"/>
<dbReference type="HOGENOM" id="CLU_000445_69_17_3"/>
<dbReference type="SMART" id="SM00448">
    <property type="entry name" value="REC"/>
    <property type="match status" value="1"/>
</dbReference>
<dbReference type="PANTHER" id="PTHR44591">
    <property type="entry name" value="STRESS RESPONSE REGULATOR PROTEIN 1"/>
    <property type="match status" value="1"/>
</dbReference>
<feature type="modified residue" description="4-aspartylphosphate" evidence="2">
    <location>
        <position position="52"/>
    </location>
</feature>